<dbReference type="GO" id="GO:0008236">
    <property type="term" value="F:serine-type peptidase activity"/>
    <property type="evidence" value="ECO:0007669"/>
    <property type="project" value="InterPro"/>
</dbReference>
<organism evidence="1 2">
    <name type="scientific">Candidatus Amesbacteria bacterium RIFCSPHIGHO2_01_FULL_48_32b</name>
    <dbReference type="NCBI Taxonomy" id="1797253"/>
    <lineage>
        <taxon>Bacteria</taxon>
        <taxon>Candidatus Amesiibacteriota</taxon>
    </lineage>
</organism>
<comment type="caution">
    <text evidence="1">The sequence shown here is derived from an EMBL/GenBank/DDBJ whole genome shotgun (WGS) entry which is preliminary data.</text>
</comment>
<accession>A0A1F4YGM9</accession>
<dbReference type="EMBL" id="MEXH01000016">
    <property type="protein sequence ID" value="OGC92393.1"/>
    <property type="molecule type" value="Genomic_DNA"/>
</dbReference>
<proteinExistence type="predicted"/>
<evidence type="ECO:0000313" key="1">
    <source>
        <dbReference type="EMBL" id="OGC92393.1"/>
    </source>
</evidence>
<reference evidence="1 2" key="1">
    <citation type="journal article" date="2016" name="Nat. Commun.">
        <title>Thousands of microbial genomes shed light on interconnected biogeochemical processes in an aquifer system.</title>
        <authorList>
            <person name="Anantharaman K."/>
            <person name="Brown C.T."/>
            <person name="Hug L.A."/>
            <person name="Sharon I."/>
            <person name="Castelle C.J."/>
            <person name="Probst A.J."/>
            <person name="Thomas B.C."/>
            <person name="Singh A."/>
            <person name="Wilkins M.J."/>
            <person name="Karaoz U."/>
            <person name="Brodie E.L."/>
            <person name="Williams K.H."/>
            <person name="Hubbard S.S."/>
            <person name="Banfield J.F."/>
        </authorList>
    </citation>
    <scope>NUCLEOTIDE SEQUENCE [LARGE SCALE GENOMIC DNA]</scope>
</reference>
<dbReference type="SUPFAM" id="SSF53474">
    <property type="entry name" value="alpha/beta-Hydrolases"/>
    <property type="match status" value="1"/>
</dbReference>
<dbReference type="InterPro" id="IPR029058">
    <property type="entry name" value="AB_hydrolase_fold"/>
</dbReference>
<dbReference type="GO" id="GO:0006508">
    <property type="term" value="P:proteolysis"/>
    <property type="evidence" value="ECO:0007669"/>
    <property type="project" value="InterPro"/>
</dbReference>
<name>A0A1F4YGM9_9BACT</name>
<dbReference type="Proteomes" id="UP000178176">
    <property type="component" value="Unassembled WGS sequence"/>
</dbReference>
<gene>
    <name evidence="1" type="ORF">A2876_02345</name>
</gene>
<protein>
    <submittedName>
        <fullName evidence="1">Uncharacterized protein</fullName>
    </submittedName>
</protein>
<dbReference type="Gene3D" id="3.40.50.1820">
    <property type="entry name" value="alpha/beta hydrolase"/>
    <property type="match status" value="1"/>
</dbReference>
<evidence type="ECO:0000313" key="2">
    <source>
        <dbReference type="Proteomes" id="UP000178176"/>
    </source>
</evidence>
<dbReference type="AlphaFoldDB" id="A0A1F4YGM9"/>
<sequence>MTLFDGFRKGCKGVSYYEGKKLELKYSKVLFVGKSLGGAYVPLLPKFDKNINELAVFCPAVDQSEQGVVSDEETNGGFMREMESGGYYHLYRGVLGKRTWWKHLEDKDGLSPMDNIACLGEAKMFIAHGKKDKCIHYSKSVKYYERIMKIYPGKGGQFVLRLYPGGDHGPSMTNLAIQDFLDWIL</sequence>